<organism evidence="1 2">
    <name type="scientific">Cirrhinus mrigala</name>
    <name type="common">Mrigala</name>
    <dbReference type="NCBI Taxonomy" id="683832"/>
    <lineage>
        <taxon>Eukaryota</taxon>
        <taxon>Metazoa</taxon>
        <taxon>Chordata</taxon>
        <taxon>Craniata</taxon>
        <taxon>Vertebrata</taxon>
        <taxon>Euteleostomi</taxon>
        <taxon>Actinopterygii</taxon>
        <taxon>Neopterygii</taxon>
        <taxon>Teleostei</taxon>
        <taxon>Ostariophysi</taxon>
        <taxon>Cypriniformes</taxon>
        <taxon>Cyprinidae</taxon>
        <taxon>Labeoninae</taxon>
        <taxon>Labeonini</taxon>
        <taxon>Cirrhinus</taxon>
    </lineage>
</organism>
<dbReference type="EMBL" id="JAMKFB020000019">
    <property type="protein sequence ID" value="KAL0166372.1"/>
    <property type="molecule type" value="Genomic_DNA"/>
</dbReference>
<feature type="non-terminal residue" evidence="1">
    <location>
        <position position="1"/>
    </location>
</feature>
<dbReference type="AlphaFoldDB" id="A0ABD0NX79"/>
<gene>
    <name evidence="1" type="ORF">M9458_038216</name>
</gene>
<proteinExistence type="predicted"/>
<protein>
    <submittedName>
        <fullName evidence="1">Uncharacterized protein</fullName>
    </submittedName>
</protein>
<accession>A0ABD0NX79</accession>
<dbReference type="InterPro" id="IPR038538">
    <property type="entry name" value="MTERF_sf"/>
</dbReference>
<keyword evidence="2" id="KW-1185">Reference proteome</keyword>
<dbReference type="Proteomes" id="UP001529510">
    <property type="component" value="Unassembled WGS sequence"/>
</dbReference>
<name>A0ABD0NX79_CIRMR</name>
<sequence>VLNAKFLRIHYLGRAQYQPSQPNYISLDRLVFLPDDVFCSEVALATLEDFERFQKTL</sequence>
<reference evidence="1 2" key="1">
    <citation type="submission" date="2024-05" db="EMBL/GenBank/DDBJ databases">
        <title>Genome sequencing and assembly of Indian major carp, Cirrhinus mrigala (Hamilton, 1822).</title>
        <authorList>
            <person name="Mohindra V."/>
            <person name="Chowdhury L.M."/>
            <person name="Lal K."/>
            <person name="Jena J.K."/>
        </authorList>
    </citation>
    <scope>NUCLEOTIDE SEQUENCE [LARGE SCALE GENOMIC DNA]</scope>
    <source>
        <strain evidence="1">CM1030</strain>
        <tissue evidence="1">Blood</tissue>
    </source>
</reference>
<comment type="caution">
    <text evidence="1">The sequence shown here is derived from an EMBL/GenBank/DDBJ whole genome shotgun (WGS) entry which is preliminary data.</text>
</comment>
<dbReference type="Gene3D" id="1.25.70.10">
    <property type="entry name" value="Transcription termination factor 3, mitochondrial"/>
    <property type="match status" value="1"/>
</dbReference>
<evidence type="ECO:0000313" key="1">
    <source>
        <dbReference type="EMBL" id="KAL0166372.1"/>
    </source>
</evidence>
<evidence type="ECO:0000313" key="2">
    <source>
        <dbReference type="Proteomes" id="UP001529510"/>
    </source>
</evidence>